<keyword evidence="7 9" id="KW-0472">Membrane</keyword>
<dbReference type="SUPFAM" id="SSF53649">
    <property type="entry name" value="Alkaline phosphatase-like"/>
    <property type="match status" value="1"/>
</dbReference>
<dbReference type="Gene3D" id="3.40.720.10">
    <property type="entry name" value="Alkaline Phosphatase, subunit A"/>
    <property type="match status" value="1"/>
</dbReference>
<feature type="domain" description="Sulfatase N-terminal" evidence="10">
    <location>
        <begin position="265"/>
        <end position="563"/>
    </location>
</feature>
<dbReference type="PIRSF" id="PIRSF005091">
    <property type="entry name" value="Mmb_sulf_HI1246"/>
    <property type="match status" value="1"/>
</dbReference>
<dbReference type="PANTHER" id="PTHR47371:SF3">
    <property type="entry name" value="PHOSPHOGLYCEROL TRANSFERASE I"/>
    <property type="match status" value="1"/>
</dbReference>
<accession>A0ABS5QQQ2</accession>
<keyword evidence="6 9" id="KW-1133">Transmembrane helix</keyword>
<evidence type="ECO:0000256" key="1">
    <source>
        <dbReference type="ARBA" id="ARBA00004651"/>
    </source>
</evidence>
<keyword evidence="4" id="KW-1003">Cell membrane</keyword>
<comment type="pathway">
    <text evidence="2">Cell wall biogenesis; lipoteichoic acid biosynthesis.</text>
</comment>
<evidence type="ECO:0000256" key="9">
    <source>
        <dbReference type="SAM" id="Phobius"/>
    </source>
</evidence>
<feature type="transmembrane region" description="Helical" evidence="9">
    <location>
        <begin position="58"/>
        <end position="79"/>
    </location>
</feature>
<comment type="similarity">
    <text evidence="3">Belongs to the LTA synthase family.</text>
</comment>
<feature type="compositionally biased region" description="Polar residues" evidence="8">
    <location>
        <begin position="678"/>
        <end position="697"/>
    </location>
</feature>
<evidence type="ECO:0000256" key="4">
    <source>
        <dbReference type="ARBA" id="ARBA00022475"/>
    </source>
</evidence>
<evidence type="ECO:0000256" key="6">
    <source>
        <dbReference type="ARBA" id="ARBA00022989"/>
    </source>
</evidence>
<feature type="transmembrane region" description="Helical" evidence="9">
    <location>
        <begin position="86"/>
        <end position="108"/>
    </location>
</feature>
<feature type="transmembrane region" description="Helical" evidence="9">
    <location>
        <begin position="173"/>
        <end position="191"/>
    </location>
</feature>
<dbReference type="Gene3D" id="3.30.1120.170">
    <property type="match status" value="1"/>
</dbReference>
<dbReference type="EMBL" id="JAAMFI010000003">
    <property type="protein sequence ID" value="MBS9335441.1"/>
    <property type="molecule type" value="Genomic_DNA"/>
</dbReference>
<feature type="compositionally biased region" description="Low complexity" evidence="8">
    <location>
        <begin position="706"/>
        <end position="723"/>
    </location>
</feature>
<evidence type="ECO:0000259" key="10">
    <source>
        <dbReference type="Pfam" id="PF00884"/>
    </source>
</evidence>
<evidence type="ECO:0000256" key="7">
    <source>
        <dbReference type="ARBA" id="ARBA00023136"/>
    </source>
</evidence>
<comment type="subcellular location">
    <subcellularLocation>
        <location evidence="1">Cell membrane</location>
        <topology evidence="1">Multi-pass membrane protein</topology>
    </subcellularLocation>
</comment>
<evidence type="ECO:0000256" key="5">
    <source>
        <dbReference type="ARBA" id="ARBA00022692"/>
    </source>
</evidence>
<feature type="transmembrane region" description="Helical" evidence="9">
    <location>
        <begin position="143"/>
        <end position="161"/>
    </location>
</feature>
<keyword evidence="5 9" id="KW-0812">Transmembrane</keyword>
<comment type="caution">
    <text evidence="11">The sequence shown here is derived from an EMBL/GenBank/DDBJ whole genome shotgun (WGS) entry which is preliminary data.</text>
</comment>
<name>A0ABS5QQQ2_9LACO</name>
<gene>
    <name evidence="11" type="ORF">G6R27_05300</name>
</gene>
<dbReference type="InterPro" id="IPR050448">
    <property type="entry name" value="OpgB/LTA_synthase_biosynth"/>
</dbReference>
<dbReference type="Proteomes" id="UP001519418">
    <property type="component" value="Unassembled WGS sequence"/>
</dbReference>
<evidence type="ECO:0000313" key="12">
    <source>
        <dbReference type="Proteomes" id="UP001519418"/>
    </source>
</evidence>
<protein>
    <submittedName>
        <fullName evidence="11">LTA synthase family protein</fullName>
    </submittedName>
</protein>
<dbReference type="Pfam" id="PF00884">
    <property type="entry name" value="Sulfatase"/>
    <property type="match status" value="1"/>
</dbReference>
<evidence type="ECO:0000256" key="3">
    <source>
        <dbReference type="ARBA" id="ARBA00009983"/>
    </source>
</evidence>
<dbReference type="CDD" id="cd16015">
    <property type="entry name" value="LTA_synthase"/>
    <property type="match status" value="1"/>
</dbReference>
<feature type="transmembrane region" description="Helical" evidence="9">
    <location>
        <begin position="28"/>
        <end position="46"/>
    </location>
</feature>
<organism evidence="11 12">
    <name type="scientific">Fructobacillus papyriferae</name>
    <dbReference type="NCBI Taxonomy" id="2713171"/>
    <lineage>
        <taxon>Bacteria</taxon>
        <taxon>Bacillati</taxon>
        <taxon>Bacillota</taxon>
        <taxon>Bacilli</taxon>
        <taxon>Lactobacillales</taxon>
        <taxon>Lactobacillaceae</taxon>
        <taxon>Fructobacillus</taxon>
    </lineage>
</organism>
<dbReference type="PANTHER" id="PTHR47371">
    <property type="entry name" value="LIPOTEICHOIC ACID SYNTHASE"/>
    <property type="match status" value="1"/>
</dbReference>
<feature type="region of interest" description="Disordered" evidence="8">
    <location>
        <begin position="676"/>
        <end position="723"/>
    </location>
</feature>
<dbReference type="InterPro" id="IPR017850">
    <property type="entry name" value="Alkaline_phosphatase_core_sf"/>
</dbReference>
<sequence length="723" mass="82839">MEWQFSQLKQVKKWLFWAFEQAQNRMGFYFWMVFLLWAKTIFAYGIDFHWMHAANPFQFFLVLINPLGFTILVMALPLFVKRRRVFYTMMLTLNGLLTTFLYLNVVYFREFTDFMSVNTILTYSSVNQGTKAADAVPMHYSDLLFWLDIVVILFLLFRKKLKTNGQLVKKSRSALLMALGLTTIMGNLVLADIDRPQLLTRQFDREYLVKYLGIGPFIGLDAYNTFTTSQVRKSAKPEELKTVQKYVKEHYAGMNPTYAGKAKGKNVIVIHLESFQQFSIDRKVNGQEVTPFLNSLYHSQDSLSFDNFFHEVGQGKTSDAENMLETSTFGLPQGSLFAKLGNDQTFQAMPAILNQRAGYSSAVFHGNNGTFWNRTNVYKNMGYQNWISGNYFDVSGKRETAWGLKDKLLFKDSVPYLEQLQQPFYAKYLTVTNHTPYELDKEDQDPNFQTSNSGSKYIDNYFITNHYLDQSIQEFFNYLKQSGLYDNTMVVLYGDHYGINNSENRQLAPLLGKDPNQWTELDSENMQRTPLIIHVPGLKNGGINHTYGGEIDVAPTIEHLLGISTKRYIQLGQDLLSNNRSQLVVMRNKDWITPEYASISGTIWNCRTNTPIENPTEEQENLFKKLQAEATEKLSVSDSLNQKNLLRFYEPKGFKKIESSDYDYSKKSTLSRLKKASAKTNSTSLISQSGGQSTAALYQSDAVEESQNSSTTATQSQTGTNKK</sequence>
<reference evidence="11 12" key="1">
    <citation type="submission" date="2020-02" db="EMBL/GenBank/DDBJ databases">
        <title>Fructobacillus sp. isolated from paper mulberry of Taiwan.</title>
        <authorList>
            <person name="Lin S.-T."/>
        </authorList>
    </citation>
    <scope>NUCLEOTIDE SEQUENCE [LARGE SCALE GENOMIC DNA]</scope>
    <source>
        <strain evidence="11 12">M1-10</strain>
    </source>
</reference>
<proteinExistence type="inferred from homology"/>
<dbReference type="InterPro" id="IPR000917">
    <property type="entry name" value="Sulfatase_N"/>
</dbReference>
<keyword evidence="12" id="KW-1185">Reference proteome</keyword>
<dbReference type="InterPro" id="IPR012160">
    <property type="entry name" value="LtaS-like"/>
</dbReference>
<evidence type="ECO:0000313" key="11">
    <source>
        <dbReference type="EMBL" id="MBS9335441.1"/>
    </source>
</evidence>
<evidence type="ECO:0000256" key="2">
    <source>
        <dbReference type="ARBA" id="ARBA00004936"/>
    </source>
</evidence>
<dbReference type="RefSeq" id="WP_213820038.1">
    <property type="nucleotide sequence ID" value="NZ_JAAMFI010000003.1"/>
</dbReference>
<evidence type="ECO:0000256" key="8">
    <source>
        <dbReference type="SAM" id="MobiDB-lite"/>
    </source>
</evidence>